<protein>
    <recommendedName>
        <fullName evidence="4">Domain of unknown function WSN domain-containing protein</fullName>
    </recommendedName>
</protein>
<sequence>MFSKILIIVLFLSDINGQHHLAEEKTVCDLSDILYSALEDLSAAPEQQDSLTESCWAVLSDVIGNDEKLGRIREAQKQQDFEMIRDEYRKMKERESGTNSLAHVMKDICFQLWNIPAIELPIKNDTQLLKMLGSVNLTEYPLEQLKDDEDWDNFKRETFFQMLLRDSSKGCENTKFTRKCSSIFNKNDAEVLDENATPYIRGLTNVMRQLCEDIKSFEKKKTKPAGGFAREVGKTFRWMTGSLKPGALWMLHKKRLFDVAWFAARSFQHLSNEGRRYSQMMALWQFNEVCKSAEKYLIGPNYTEDLPIKVKIGKILEKIGKDALQAFGVTVEEGNKMVQMCRRMQEIYRRHMVPVVEETEMVDIELMGIFEEVFDRERALLYPITLEQRIKMLDEFGNAKIDEPRISAALEKLVNYCNKTIMEEITSKDIDVRAAQRYWDYSLPNKNYPNKRQCVPAKYHQKLVVTFDQTNKNVQGIEPLCHLAIDVDCRKKHKNKSIEKAHDSRAFYSKLLRNINFFDDYY</sequence>
<dbReference type="EMBL" id="CADEPM010000014">
    <property type="protein sequence ID" value="CAB3411539.1"/>
    <property type="molecule type" value="Genomic_DNA"/>
</dbReference>
<evidence type="ECO:0000256" key="1">
    <source>
        <dbReference type="SAM" id="SignalP"/>
    </source>
</evidence>
<feature type="signal peptide" evidence="1">
    <location>
        <begin position="1"/>
        <end position="17"/>
    </location>
</feature>
<proteinExistence type="predicted"/>
<evidence type="ECO:0008006" key="4">
    <source>
        <dbReference type="Google" id="ProtNLM"/>
    </source>
</evidence>
<keyword evidence="1" id="KW-0732">Signal</keyword>
<dbReference type="AlphaFoldDB" id="A0A8S1FF64"/>
<evidence type="ECO:0000313" key="2">
    <source>
        <dbReference type="EMBL" id="CAB3411539.1"/>
    </source>
</evidence>
<gene>
    <name evidence="2" type="ORF">CBOVIS_LOCUS12922</name>
</gene>
<name>A0A8S1FF64_9PELO</name>
<accession>A0A8S1FF64</accession>
<reference evidence="2 3" key="1">
    <citation type="submission" date="2020-04" db="EMBL/GenBank/DDBJ databases">
        <authorList>
            <person name="Laetsch R D."/>
            <person name="Stevens L."/>
            <person name="Kumar S."/>
            <person name="Blaxter L. M."/>
        </authorList>
    </citation>
    <scope>NUCLEOTIDE SEQUENCE [LARGE SCALE GENOMIC DNA]</scope>
</reference>
<comment type="caution">
    <text evidence="2">The sequence shown here is derived from an EMBL/GenBank/DDBJ whole genome shotgun (WGS) entry which is preliminary data.</text>
</comment>
<feature type="chain" id="PRO_5035781918" description="Domain of unknown function WSN domain-containing protein" evidence="1">
    <location>
        <begin position="18"/>
        <end position="522"/>
    </location>
</feature>
<dbReference type="Proteomes" id="UP000494206">
    <property type="component" value="Unassembled WGS sequence"/>
</dbReference>
<keyword evidence="3" id="KW-1185">Reference proteome</keyword>
<organism evidence="2 3">
    <name type="scientific">Caenorhabditis bovis</name>
    <dbReference type="NCBI Taxonomy" id="2654633"/>
    <lineage>
        <taxon>Eukaryota</taxon>
        <taxon>Metazoa</taxon>
        <taxon>Ecdysozoa</taxon>
        <taxon>Nematoda</taxon>
        <taxon>Chromadorea</taxon>
        <taxon>Rhabditida</taxon>
        <taxon>Rhabditina</taxon>
        <taxon>Rhabditomorpha</taxon>
        <taxon>Rhabditoidea</taxon>
        <taxon>Rhabditidae</taxon>
        <taxon>Peloderinae</taxon>
        <taxon>Caenorhabditis</taxon>
    </lineage>
</organism>
<evidence type="ECO:0000313" key="3">
    <source>
        <dbReference type="Proteomes" id="UP000494206"/>
    </source>
</evidence>